<evidence type="ECO:0000259" key="4">
    <source>
        <dbReference type="PROSITE" id="PS50893"/>
    </source>
</evidence>
<protein>
    <submittedName>
        <fullName evidence="5">ABC transporter related protein</fullName>
    </submittedName>
</protein>
<gene>
    <name evidence="5" type="ORF">Thewi_2679</name>
</gene>
<sequence>MEPQIIVKNVSKTYKVYIKENGIINMIKGLFRRKYKYIEAVKDISFTVNPGEILGLIGLNGAGKTTTIKLVSGIIKADKGIIKVLGSDPFLRSKDYRRKVSLVMGQKGQLDPDLSIIDSVKLFASIYSIDKKEAISRAKSMAEELGLSEIDLKKQVRALSLGQRMKGELILSFIHLPVIVFLDEPTLGLDFITQRAIRNYLKNYKRKYNASIILTSHYITDIEDLCDNIYILHKGQELYYGTIEKLKSMMSNIRKVRFNASNCAVERISKYYKVEKASEEQEYFIRFSPDETINVMRVLSNEAEISNINFHDDTLDIIIESLYKGAEK</sequence>
<dbReference type="InterPro" id="IPR003593">
    <property type="entry name" value="AAA+_ATPase"/>
</dbReference>
<dbReference type="InterPro" id="IPR003439">
    <property type="entry name" value="ABC_transporter-like_ATP-bd"/>
</dbReference>
<dbReference type="STRING" id="697303.Thewi_2679"/>
<dbReference type="SUPFAM" id="SSF52540">
    <property type="entry name" value="P-loop containing nucleoside triphosphate hydrolases"/>
    <property type="match status" value="1"/>
</dbReference>
<dbReference type="InterPro" id="IPR027417">
    <property type="entry name" value="P-loop_NTPase"/>
</dbReference>
<feature type="domain" description="ABC transporter" evidence="4">
    <location>
        <begin position="25"/>
        <end position="259"/>
    </location>
</feature>
<dbReference type="EMBL" id="CP002991">
    <property type="protein sequence ID" value="AEM80001.1"/>
    <property type="molecule type" value="Genomic_DNA"/>
</dbReference>
<dbReference type="Proteomes" id="UP000008276">
    <property type="component" value="Chromosome"/>
</dbReference>
<evidence type="ECO:0000313" key="5">
    <source>
        <dbReference type="EMBL" id="AEM80001.1"/>
    </source>
</evidence>
<name>G2MUH4_9THEO</name>
<dbReference type="PANTHER" id="PTHR42711:SF4">
    <property type="entry name" value="ABC TRANSPORTER RELATED"/>
    <property type="match status" value="1"/>
</dbReference>
<organism evidence="5 6">
    <name type="scientific">Thermoanaerobacter wiegelii Rt8.B1</name>
    <dbReference type="NCBI Taxonomy" id="697303"/>
    <lineage>
        <taxon>Bacteria</taxon>
        <taxon>Bacillati</taxon>
        <taxon>Bacillota</taxon>
        <taxon>Clostridia</taxon>
        <taxon>Thermoanaerobacterales</taxon>
        <taxon>Thermoanaerobacteraceae</taxon>
        <taxon>Thermoanaerobacter</taxon>
    </lineage>
</organism>
<dbReference type="GO" id="GO:0016887">
    <property type="term" value="F:ATP hydrolysis activity"/>
    <property type="evidence" value="ECO:0007669"/>
    <property type="project" value="InterPro"/>
</dbReference>
<dbReference type="Pfam" id="PF00005">
    <property type="entry name" value="ABC_tran"/>
    <property type="match status" value="1"/>
</dbReference>
<dbReference type="PANTHER" id="PTHR42711">
    <property type="entry name" value="ABC TRANSPORTER ATP-BINDING PROTEIN"/>
    <property type="match status" value="1"/>
</dbReference>
<dbReference type="AlphaFoldDB" id="G2MUH4"/>
<evidence type="ECO:0000256" key="3">
    <source>
        <dbReference type="ARBA" id="ARBA00022840"/>
    </source>
</evidence>
<dbReference type="KEGG" id="twi:Thewi_2679"/>
<dbReference type="HOGENOM" id="CLU_000604_1_2_9"/>
<evidence type="ECO:0000313" key="6">
    <source>
        <dbReference type="Proteomes" id="UP000008276"/>
    </source>
</evidence>
<dbReference type="PROSITE" id="PS50893">
    <property type="entry name" value="ABC_TRANSPORTER_2"/>
    <property type="match status" value="1"/>
</dbReference>
<proteinExistence type="predicted"/>
<dbReference type="Gene3D" id="3.40.50.300">
    <property type="entry name" value="P-loop containing nucleotide triphosphate hydrolases"/>
    <property type="match status" value="1"/>
</dbReference>
<dbReference type="eggNOG" id="COG4586">
    <property type="taxonomic scope" value="Bacteria"/>
</dbReference>
<dbReference type="GO" id="GO:0005524">
    <property type="term" value="F:ATP binding"/>
    <property type="evidence" value="ECO:0007669"/>
    <property type="project" value="UniProtKB-KW"/>
</dbReference>
<evidence type="ECO:0000256" key="1">
    <source>
        <dbReference type="ARBA" id="ARBA00022448"/>
    </source>
</evidence>
<reference evidence="5 6" key="1">
    <citation type="submission" date="2011-08" db="EMBL/GenBank/DDBJ databases">
        <title>Complete sequence of Thermoanaerobacter wiegelii Rt8.B1.</title>
        <authorList>
            <consortium name="US DOE Joint Genome Institute"/>
            <person name="Lucas S."/>
            <person name="Han J."/>
            <person name="Lapidus A."/>
            <person name="Cheng J.-F."/>
            <person name="Goodwin L."/>
            <person name="Pitluck S."/>
            <person name="Peters L."/>
            <person name="Mikhailova N."/>
            <person name="Zeytun A."/>
            <person name="Daligault H."/>
            <person name="Detter J.C."/>
            <person name="Han C."/>
            <person name="Tapia R."/>
            <person name="Land M."/>
            <person name="Hauser L."/>
            <person name="Kyrpides N."/>
            <person name="Ivanova N."/>
            <person name="Pagani I."/>
            <person name="Hemme C."/>
            <person name="Woyke T."/>
        </authorList>
    </citation>
    <scope>NUCLEOTIDE SEQUENCE [LARGE SCALE GENOMIC DNA]</scope>
    <source>
        <strain evidence="5 6">Rt8.B1</strain>
    </source>
</reference>
<dbReference type="RefSeq" id="WP_014063767.1">
    <property type="nucleotide sequence ID" value="NC_015958.1"/>
</dbReference>
<keyword evidence="2" id="KW-0547">Nucleotide-binding</keyword>
<keyword evidence="3" id="KW-0067">ATP-binding</keyword>
<keyword evidence="1" id="KW-0813">Transport</keyword>
<dbReference type="SMART" id="SM00382">
    <property type="entry name" value="AAA"/>
    <property type="match status" value="1"/>
</dbReference>
<evidence type="ECO:0000256" key="2">
    <source>
        <dbReference type="ARBA" id="ARBA00022741"/>
    </source>
</evidence>
<accession>G2MUH4</accession>
<dbReference type="InterPro" id="IPR050763">
    <property type="entry name" value="ABC_transporter_ATP-binding"/>
</dbReference>
<keyword evidence="6" id="KW-1185">Reference proteome</keyword>